<name>A0ACB8RBZ1_9AGAM</name>
<reference evidence="1" key="1">
    <citation type="submission" date="2021-02" db="EMBL/GenBank/DDBJ databases">
        <authorList>
            <consortium name="DOE Joint Genome Institute"/>
            <person name="Ahrendt S."/>
            <person name="Looney B.P."/>
            <person name="Miyauchi S."/>
            <person name="Morin E."/>
            <person name="Drula E."/>
            <person name="Courty P.E."/>
            <person name="Chicoki N."/>
            <person name="Fauchery L."/>
            <person name="Kohler A."/>
            <person name="Kuo A."/>
            <person name="Labutti K."/>
            <person name="Pangilinan J."/>
            <person name="Lipzen A."/>
            <person name="Riley R."/>
            <person name="Andreopoulos W."/>
            <person name="He G."/>
            <person name="Johnson J."/>
            <person name="Barry K.W."/>
            <person name="Grigoriev I.V."/>
            <person name="Nagy L."/>
            <person name="Hibbett D."/>
            <person name="Henrissat B."/>
            <person name="Matheny P.B."/>
            <person name="Labbe J."/>
            <person name="Martin F."/>
        </authorList>
    </citation>
    <scope>NUCLEOTIDE SEQUENCE</scope>
    <source>
        <strain evidence="1">FP105234-sp</strain>
    </source>
</reference>
<reference evidence="1" key="2">
    <citation type="journal article" date="2022" name="New Phytol.">
        <title>Evolutionary transition to the ectomycorrhizal habit in the genomes of a hyperdiverse lineage of mushroom-forming fungi.</title>
        <authorList>
            <person name="Looney B."/>
            <person name="Miyauchi S."/>
            <person name="Morin E."/>
            <person name="Drula E."/>
            <person name="Courty P.E."/>
            <person name="Kohler A."/>
            <person name="Kuo A."/>
            <person name="LaButti K."/>
            <person name="Pangilinan J."/>
            <person name="Lipzen A."/>
            <person name="Riley R."/>
            <person name="Andreopoulos W."/>
            <person name="He G."/>
            <person name="Johnson J."/>
            <person name="Nolan M."/>
            <person name="Tritt A."/>
            <person name="Barry K.W."/>
            <person name="Grigoriev I.V."/>
            <person name="Nagy L.G."/>
            <person name="Hibbett D."/>
            <person name="Henrissat B."/>
            <person name="Matheny P.B."/>
            <person name="Labbe J."/>
            <person name="Martin F.M."/>
        </authorList>
    </citation>
    <scope>NUCLEOTIDE SEQUENCE</scope>
    <source>
        <strain evidence="1">FP105234-sp</strain>
    </source>
</reference>
<accession>A0ACB8RBZ1</accession>
<comment type="caution">
    <text evidence="1">The sequence shown here is derived from an EMBL/GenBank/DDBJ whole genome shotgun (WGS) entry which is preliminary data.</text>
</comment>
<proteinExistence type="predicted"/>
<evidence type="ECO:0000313" key="1">
    <source>
        <dbReference type="EMBL" id="KAI0041629.1"/>
    </source>
</evidence>
<gene>
    <name evidence="1" type="ORF">FA95DRAFT_1565183</name>
</gene>
<dbReference type="Proteomes" id="UP000814033">
    <property type="component" value="Unassembled WGS sequence"/>
</dbReference>
<evidence type="ECO:0000313" key="2">
    <source>
        <dbReference type="Proteomes" id="UP000814033"/>
    </source>
</evidence>
<protein>
    <submittedName>
        <fullName evidence="1">Uncharacterized protein</fullName>
    </submittedName>
</protein>
<dbReference type="EMBL" id="MU276111">
    <property type="protein sequence ID" value="KAI0041629.1"/>
    <property type="molecule type" value="Genomic_DNA"/>
</dbReference>
<keyword evidence="2" id="KW-1185">Reference proteome</keyword>
<organism evidence="1 2">
    <name type="scientific">Auriscalpium vulgare</name>
    <dbReference type="NCBI Taxonomy" id="40419"/>
    <lineage>
        <taxon>Eukaryota</taxon>
        <taxon>Fungi</taxon>
        <taxon>Dikarya</taxon>
        <taxon>Basidiomycota</taxon>
        <taxon>Agaricomycotina</taxon>
        <taxon>Agaricomycetes</taxon>
        <taxon>Russulales</taxon>
        <taxon>Auriscalpiaceae</taxon>
        <taxon>Auriscalpium</taxon>
    </lineage>
</organism>
<sequence>MAASPSSPHEQLPSAALGPCGFTASTGCTSCLPGNTLTVRSPVCLLQQRIYQLAATMKTPRINTELQMVPTGGAPAKSYRPGPSSPSPPPP</sequence>